<proteinExistence type="predicted"/>
<dbReference type="OrthoDB" id="9915925at2"/>
<sequence length="102" mass="12489">MKELLFNIITKIYIDAKRFIINTVKKIKFENRKSSIINVMYDPLIEEKRKEIDNLKTELKNLKENRNKINKQIIKLKDENADYNEKIKHMQSFRNFILNKRF</sequence>
<dbReference type="RefSeq" id="WP_084114736.1">
    <property type="nucleotide sequence ID" value="NZ_FWXH01000003.1"/>
</dbReference>
<name>A0A1W1XBS2_9CLOT</name>
<gene>
    <name evidence="2" type="ORF">SAMN02745134_01235</name>
</gene>
<protein>
    <submittedName>
        <fullName evidence="2">Uncharacterized protein</fullName>
    </submittedName>
</protein>
<keyword evidence="3" id="KW-1185">Reference proteome</keyword>
<dbReference type="EMBL" id="FWXH01000003">
    <property type="protein sequence ID" value="SMC21290.1"/>
    <property type="molecule type" value="Genomic_DNA"/>
</dbReference>
<dbReference type="Proteomes" id="UP000192468">
    <property type="component" value="Unassembled WGS sequence"/>
</dbReference>
<accession>A0A1W1XBS2</accession>
<evidence type="ECO:0000256" key="1">
    <source>
        <dbReference type="SAM" id="Coils"/>
    </source>
</evidence>
<keyword evidence="1" id="KW-0175">Coiled coil</keyword>
<organism evidence="2 3">
    <name type="scientific">Clostridium acidisoli DSM 12555</name>
    <dbReference type="NCBI Taxonomy" id="1121291"/>
    <lineage>
        <taxon>Bacteria</taxon>
        <taxon>Bacillati</taxon>
        <taxon>Bacillota</taxon>
        <taxon>Clostridia</taxon>
        <taxon>Eubacteriales</taxon>
        <taxon>Clostridiaceae</taxon>
        <taxon>Clostridium</taxon>
    </lineage>
</organism>
<dbReference type="InterPro" id="IPR042103">
    <property type="entry name" value="SerRS_1_N_sf"/>
</dbReference>
<evidence type="ECO:0000313" key="2">
    <source>
        <dbReference type="EMBL" id="SMC21290.1"/>
    </source>
</evidence>
<dbReference type="AlphaFoldDB" id="A0A1W1XBS2"/>
<evidence type="ECO:0000313" key="3">
    <source>
        <dbReference type="Proteomes" id="UP000192468"/>
    </source>
</evidence>
<reference evidence="2 3" key="1">
    <citation type="submission" date="2017-04" db="EMBL/GenBank/DDBJ databases">
        <authorList>
            <person name="Afonso C.L."/>
            <person name="Miller P.J."/>
            <person name="Scott M.A."/>
            <person name="Spackman E."/>
            <person name="Goraichik I."/>
            <person name="Dimitrov K.M."/>
            <person name="Suarez D.L."/>
            <person name="Swayne D.E."/>
        </authorList>
    </citation>
    <scope>NUCLEOTIDE SEQUENCE [LARGE SCALE GENOMIC DNA]</scope>
    <source>
        <strain evidence="2 3">DSM 12555</strain>
    </source>
</reference>
<feature type="coiled-coil region" evidence="1">
    <location>
        <begin position="45"/>
        <end position="86"/>
    </location>
</feature>
<dbReference type="Gene3D" id="1.10.287.40">
    <property type="entry name" value="Serine-tRNA synthetase, tRNA binding domain"/>
    <property type="match status" value="1"/>
</dbReference>